<dbReference type="GO" id="GO:0005886">
    <property type="term" value="C:plasma membrane"/>
    <property type="evidence" value="ECO:0007669"/>
    <property type="project" value="UniProtKB-SubCell"/>
</dbReference>
<evidence type="ECO:0000256" key="1">
    <source>
        <dbReference type="ARBA" id="ARBA00022475"/>
    </source>
</evidence>
<organism evidence="8 9">
    <name type="scientific">Pelagibaculum spongiae</name>
    <dbReference type="NCBI Taxonomy" id="2080658"/>
    <lineage>
        <taxon>Bacteria</taxon>
        <taxon>Pseudomonadati</taxon>
        <taxon>Pseudomonadota</taxon>
        <taxon>Gammaproteobacteria</taxon>
        <taxon>Oceanospirillales</taxon>
        <taxon>Pelagibaculum</taxon>
    </lineage>
</organism>
<dbReference type="GO" id="GO:0009425">
    <property type="term" value="C:bacterial-type flagellum basal body"/>
    <property type="evidence" value="ECO:0007669"/>
    <property type="project" value="UniProtKB-SubCell"/>
</dbReference>
<feature type="transmembrane region" description="Helical" evidence="7">
    <location>
        <begin position="124"/>
        <end position="148"/>
    </location>
</feature>
<reference evidence="8 9" key="1">
    <citation type="submission" date="2018-04" db="EMBL/GenBank/DDBJ databases">
        <title>Thalassorhabdus spongiae gen. nov., sp. nov., isolated from a marine sponge in South-West Iceland.</title>
        <authorList>
            <person name="Knobloch S."/>
            <person name="Daussin A."/>
            <person name="Johannsson R."/>
            <person name="Marteinsson V.T."/>
        </authorList>
    </citation>
    <scope>NUCLEOTIDE SEQUENCE [LARGE SCALE GENOMIC DNA]</scope>
    <source>
        <strain evidence="8 9">Hp12</strain>
    </source>
</reference>
<proteinExistence type="inferred from homology"/>
<comment type="caution">
    <text evidence="8">The sequence shown here is derived from an EMBL/GenBank/DDBJ whole genome shotgun (WGS) entry which is preliminary data.</text>
</comment>
<keyword evidence="2 7" id="KW-0812">Transmembrane</keyword>
<gene>
    <name evidence="8" type="primary">fliO</name>
    <name evidence="8" type="ORF">DC094_15715</name>
</gene>
<keyword evidence="5 7" id="KW-0975">Bacterial flagellum</keyword>
<dbReference type="AlphaFoldDB" id="A0A2V1GXW5"/>
<evidence type="ECO:0000256" key="6">
    <source>
        <dbReference type="ARBA" id="ARBA00037937"/>
    </source>
</evidence>
<protein>
    <recommendedName>
        <fullName evidence="7">Flagellar protein</fullName>
    </recommendedName>
</protein>
<name>A0A2V1GXW5_9GAMM</name>
<dbReference type="Pfam" id="PF04347">
    <property type="entry name" value="FliO"/>
    <property type="match status" value="1"/>
</dbReference>
<dbReference type="NCBIfam" id="TIGR03500">
    <property type="entry name" value="FliO_TIGR"/>
    <property type="match status" value="1"/>
</dbReference>
<dbReference type="Proteomes" id="UP000244906">
    <property type="component" value="Unassembled WGS sequence"/>
</dbReference>
<evidence type="ECO:0000256" key="4">
    <source>
        <dbReference type="ARBA" id="ARBA00023136"/>
    </source>
</evidence>
<dbReference type="InterPro" id="IPR022781">
    <property type="entry name" value="Flagellar_biosynth_FliO"/>
</dbReference>
<dbReference type="GO" id="GO:0044781">
    <property type="term" value="P:bacterial-type flagellum organization"/>
    <property type="evidence" value="ECO:0007669"/>
    <property type="project" value="UniProtKB-UniRule"/>
</dbReference>
<evidence type="ECO:0000256" key="7">
    <source>
        <dbReference type="RuleBase" id="RU362064"/>
    </source>
</evidence>
<dbReference type="InterPro" id="IPR052205">
    <property type="entry name" value="FliO/MopB"/>
</dbReference>
<evidence type="ECO:0000313" key="8">
    <source>
        <dbReference type="EMBL" id="PVZ66715.1"/>
    </source>
</evidence>
<evidence type="ECO:0000256" key="5">
    <source>
        <dbReference type="ARBA" id="ARBA00023143"/>
    </source>
</evidence>
<keyword evidence="1 7" id="KW-1003">Cell membrane</keyword>
<comment type="subcellular location">
    <subcellularLocation>
        <location evidence="7">Cell membrane</location>
    </subcellularLocation>
    <subcellularLocation>
        <location evidence="7">Bacterial flagellum basal body</location>
    </subcellularLocation>
</comment>
<evidence type="ECO:0000256" key="3">
    <source>
        <dbReference type="ARBA" id="ARBA00022989"/>
    </source>
</evidence>
<keyword evidence="3 7" id="KW-1133">Transmembrane helix</keyword>
<keyword evidence="4 7" id="KW-0472">Membrane</keyword>
<feature type="transmembrane region" description="Helical" evidence="7">
    <location>
        <begin position="21"/>
        <end position="44"/>
    </location>
</feature>
<dbReference type="PANTHER" id="PTHR38766">
    <property type="entry name" value="FLAGELLAR PROTEIN FLIO"/>
    <property type="match status" value="1"/>
</dbReference>
<sequence>MNYKFAGLKIQRLFYLRCFFLATNLASGAKSAWLSGCFIVAVLYSSASFAESDFTDKSQLKITEAAPIAAVTSSKQAANQQEILINKNIQIKEAPPELAVTNTSLTDVFSPSNSKFANKPETSLISVVELLGSLLVVVALILLLAWILKRMGMAGPNNGTLKVLSNLPLGQKQQLLVVQAGEHQLLLGVSSGSINLLKEFEKPIVDAQLSTSNQITSNIFSGKIPNKFSNHLARALGKKND</sequence>
<keyword evidence="8" id="KW-0966">Cell projection</keyword>
<accession>A0A2V1GXW5</accession>
<keyword evidence="8" id="KW-0282">Flagellum</keyword>
<dbReference type="EMBL" id="QDDL01000007">
    <property type="protein sequence ID" value="PVZ66715.1"/>
    <property type="molecule type" value="Genomic_DNA"/>
</dbReference>
<keyword evidence="9" id="KW-1185">Reference proteome</keyword>
<comment type="similarity">
    <text evidence="6 7">Belongs to the FliO/MopB family.</text>
</comment>
<dbReference type="PANTHER" id="PTHR38766:SF1">
    <property type="entry name" value="FLAGELLAR PROTEIN FLIO"/>
    <property type="match status" value="1"/>
</dbReference>
<evidence type="ECO:0000256" key="2">
    <source>
        <dbReference type="ARBA" id="ARBA00022692"/>
    </source>
</evidence>
<evidence type="ECO:0000313" key="9">
    <source>
        <dbReference type="Proteomes" id="UP000244906"/>
    </source>
</evidence>
<keyword evidence="8" id="KW-0969">Cilium</keyword>